<keyword evidence="2" id="KW-1185">Reference proteome</keyword>
<reference evidence="2" key="1">
    <citation type="journal article" date="2008" name="J. Bacteriol.">
        <title>Genome sequence of the fish pathogen Renibacterium salmoninarum suggests reductive evolution away from an environmental Arthrobacter ancestor.</title>
        <authorList>
            <person name="Wiens G.D."/>
            <person name="Rockey D.D."/>
            <person name="Wu Z."/>
            <person name="Chang J."/>
            <person name="Levy R."/>
            <person name="Crane S."/>
            <person name="Chen D.S."/>
            <person name="Capri G.R."/>
            <person name="Burnett J.R."/>
            <person name="Sudheesh P.S."/>
            <person name="Schipma M.J."/>
            <person name="Burd H."/>
            <person name="Bhattacharyya A."/>
            <person name="Rhodes L.D."/>
            <person name="Kaul R."/>
            <person name="Strom M.S."/>
        </authorList>
    </citation>
    <scope>NUCLEOTIDE SEQUENCE [LARGE SCALE GENOMIC DNA]</scope>
    <source>
        <strain evidence="2">ATCC 33209 / DSM 20767 / JCM 11484 / NBRC 15589 / NCIMB 2235</strain>
    </source>
</reference>
<evidence type="ECO:0000313" key="2">
    <source>
        <dbReference type="Proteomes" id="UP000002007"/>
    </source>
</evidence>
<dbReference type="eggNOG" id="COG1082">
    <property type="taxonomic scope" value="Bacteria"/>
</dbReference>
<dbReference type="Proteomes" id="UP000002007">
    <property type="component" value="Chromosome"/>
</dbReference>
<dbReference type="EMBL" id="CP000910">
    <property type="protein sequence ID" value="ABY22119.1"/>
    <property type="molecule type" value="Genomic_DNA"/>
</dbReference>
<accession>A9WKW1</accession>
<protein>
    <submittedName>
        <fullName evidence="1">IolE</fullName>
    </submittedName>
</protein>
<dbReference type="HOGENOM" id="CLU_2828189_0_0_11"/>
<proteinExistence type="predicted"/>
<dbReference type="STRING" id="288705.RSal33209_0364"/>
<dbReference type="AlphaFoldDB" id="A9WKW1"/>
<organism evidence="1 2">
    <name type="scientific">Renibacterium salmoninarum (strain ATCC 33209 / DSM 20767 / JCM 11484 / NBRC 15589 / NCIMB 2235)</name>
    <dbReference type="NCBI Taxonomy" id="288705"/>
    <lineage>
        <taxon>Bacteria</taxon>
        <taxon>Bacillati</taxon>
        <taxon>Actinomycetota</taxon>
        <taxon>Actinomycetes</taxon>
        <taxon>Micrococcales</taxon>
        <taxon>Micrococcaceae</taxon>
        <taxon>Renibacterium</taxon>
    </lineage>
</organism>
<evidence type="ECO:0000313" key="1">
    <source>
        <dbReference type="EMBL" id="ABY22119.1"/>
    </source>
</evidence>
<name>A9WKW1_RENSM</name>
<dbReference type="KEGG" id="rsa:RSal33209_0364"/>
<sequence length="66" mass="7270">MAGVMTEPPSGLPDLSAVIDAVERLDRPIFGVVEQDMYPCDFAKPMPIAKRTKDYLLSCGSRTRIV</sequence>
<gene>
    <name evidence="1" type="primary">iolE.2</name>
    <name evidence="1" type="ordered locus">RSal33209_0364</name>
</gene>